<feature type="signal peptide" evidence="1">
    <location>
        <begin position="1"/>
        <end position="17"/>
    </location>
</feature>
<protein>
    <submittedName>
        <fullName evidence="2">Uncharacterized protein</fullName>
    </submittedName>
</protein>
<name>A0AAV3QI39_LITER</name>
<dbReference type="AlphaFoldDB" id="A0AAV3QI39"/>
<evidence type="ECO:0000313" key="3">
    <source>
        <dbReference type="Proteomes" id="UP001454036"/>
    </source>
</evidence>
<evidence type="ECO:0000313" key="2">
    <source>
        <dbReference type="EMBL" id="GAA0163328.1"/>
    </source>
</evidence>
<proteinExistence type="predicted"/>
<dbReference type="EMBL" id="BAABME010004719">
    <property type="protein sequence ID" value="GAA0163328.1"/>
    <property type="molecule type" value="Genomic_DNA"/>
</dbReference>
<sequence>MMFYLMTLNLQWFLVEEPPMVQDNGKFVYYIMEDEKSADDQVREIEIIFYEIHAEDMVLSEMFKVATIIEKLPPSWKDFKNYCK</sequence>
<evidence type="ECO:0000256" key="1">
    <source>
        <dbReference type="SAM" id="SignalP"/>
    </source>
</evidence>
<accession>A0AAV3QI39</accession>
<gene>
    <name evidence="2" type="ORF">LIER_19224</name>
</gene>
<dbReference type="Proteomes" id="UP001454036">
    <property type="component" value="Unassembled WGS sequence"/>
</dbReference>
<organism evidence="2 3">
    <name type="scientific">Lithospermum erythrorhizon</name>
    <name type="common">Purple gromwell</name>
    <name type="synonym">Lithospermum officinale var. erythrorhizon</name>
    <dbReference type="NCBI Taxonomy" id="34254"/>
    <lineage>
        <taxon>Eukaryota</taxon>
        <taxon>Viridiplantae</taxon>
        <taxon>Streptophyta</taxon>
        <taxon>Embryophyta</taxon>
        <taxon>Tracheophyta</taxon>
        <taxon>Spermatophyta</taxon>
        <taxon>Magnoliopsida</taxon>
        <taxon>eudicotyledons</taxon>
        <taxon>Gunneridae</taxon>
        <taxon>Pentapetalae</taxon>
        <taxon>asterids</taxon>
        <taxon>lamiids</taxon>
        <taxon>Boraginales</taxon>
        <taxon>Boraginaceae</taxon>
        <taxon>Boraginoideae</taxon>
        <taxon>Lithospermeae</taxon>
        <taxon>Lithospermum</taxon>
    </lineage>
</organism>
<feature type="chain" id="PRO_5043954776" evidence="1">
    <location>
        <begin position="18"/>
        <end position="84"/>
    </location>
</feature>
<keyword evidence="1" id="KW-0732">Signal</keyword>
<keyword evidence="3" id="KW-1185">Reference proteome</keyword>
<comment type="caution">
    <text evidence="2">The sequence shown here is derived from an EMBL/GenBank/DDBJ whole genome shotgun (WGS) entry which is preliminary data.</text>
</comment>
<reference evidence="2 3" key="1">
    <citation type="submission" date="2024-01" db="EMBL/GenBank/DDBJ databases">
        <title>The complete chloroplast genome sequence of Lithospermum erythrorhizon: insights into the phylogenetic relationship among Boraginaceae species and the maternal lineages of purple gromwells.</title>
        <authorList>
            <person name="Okada T."/>
            <person name="Watanabe K."/>
        </authorList>
    </citation>
    <scope>NUCLEOTIDE SEQUENCE [LARGE SCALE GENOMIC DNA]</scope>
</reference>